<feature type="domain" description="Bro-N" evidence="1">
    <location>
        <begin position="1"/>
        <end position="111"/>
    </location>
</feature>
<dbReference type="eggNOG" id="COG3617">
    <property type="taxonomic scope" value="Bacteria"/>
</dbReference>
<name>B8J303_DESDA</name>
<proteinExistence type="predicted"/>
<reference evidence="2" key="1">
    <citation type="submission" date="2009-01" db="EMBL/GenBank/DDBJ databases">
        <title>Complete sequence of Desulfovibrio desulfuricans subsp. desulfuricans str. ATCC 27774.</title>
        <authorList>
            <consortium name="US DOE Joint Genome Institute"/>
            <person name="Lucas S."/>
            <person name="Copeland A."/>
            <person name="Lapidus A."/>
            <person name="Glavina del Rio T."/>
            <person name="Tice H."/>
            <person name="Bruce D."/>
            <person name="Goodwin L."/>
            <person name="Pitluck S."/>
            <person name="Sims D."/>
            <person name="Lu M."/>
            <person name="Kiss H."/>
            <person name="Meineke L."/>
            <person name="Brettin T."/>
            <person name="Detter J.C."/>
            <person name="Han C."/>
            <person name="Larimer F."/>
            <person name="Land M."/>
            <person name="Hauser L."/>
            <person name="Kyrpides N."/>
            <person name="Ovchinnikova G."/>
            <person name="Hazen T.C."/>
        </authorList>
    </citation>
    <scope>NUCLEOTIDE SEQUENCE [LARGE SCALE GENOMIC DNA]</scope>
    <source>
        <strain evidence="2">ATCC 27774</strain>
    </source>
</reference>
<dbReference type="PANTHER" id="PTHR36180">
    <property type="entry name" value="DNA-BINDING PROTEIN-RELATED-RELATED"/>
    <property type="match status" value="1"/>
</dbReference>
<dbReference type="EMBL" id="CP001358">
    <property type="protein sequence ID" value="ACL48140.1"/>
    <property type="molecule type" value="Genomic_DNA"/>
</dbReference>
<dbReference type="HOGENOM" id="CLU_1493912_0_0_7"/>
<protein>
    <submittedName>
        <fullName evidence="2">Prophage antirepressor</fullName>
    </submittedName>
</protein>
<organism evidence="2">
    <name type="scientific">Desulfovibrio desulfuricans (strain ATCC 27774 / DSM 6949 / MB)</name>
    <dbReference type="NCBI Taxonomy" id="525146"/>
    <lineage>
        <taxon>Bacteria</taxon>
        <taxon>Pseudomonadati</taxon>
        <taxon>Thermodesulfobacteriota</taxon>
        <taxon>Desulfovibrionia</taxon>
        <taxon>Desulfovibrionales</taxon>
        <taxon>Desulfovibrionaceae</taxon>
        <taxon>Desulfovibrio</taxon>
    </lineage>
</organism>
<dbReference type="AlphaFoldDB" id="B8J303"/>
<dbReference type="KEGG" id="dds:Ddes_0225"/>
<dbReference type="PROSITE" id="PS51750">
    <property type="entry name" value="BRO_N"/>
    <property type="match status" value="1"/>
</dbReference>
<dbReference type="PANTHER" id="PTHR36180:SF2">
    <property type="entry name" value="BRO FAMILY PROTEIN"/>
    <property type="match status" value="1"/>
</dbReference>
<dbReference type="InterPro" id="IPR003497">
    <property type="entry name" value="BRO_N_domain"/>
</dbReference>
<evidence type="ECO:0000313" key="2">
    <source>
        <dbReference type="EMBL" id="ACL48140.1"/>
    </source>
</evidence>
<dbReference type="Pfam" id="PF02498">
    <property type="entry name" value="Bro-N"/>
    <property type="match status" value="1"/>
</dbReference>
<gene>
    <name evidence="2" type="ordered locus">Ddes_0225</name>
</gene>
<sequence length="180" mass="20443">METVRNSFVFGNSDVRVAQDETGVLWFVAKDVAEALEYQESSITQIINLVQSIPEEWKGLKPIKTLGGRQEVHCLAEPGLYWFLGRSDKPKALPFQKWIYGEVLPSIRKTGGYDLRLNMDEVKQIVRLPEPYKRDAFRRLLAQAGKHNDKSEGTRLMLNICCIFAAAETCSPLDQARLTI</sequence>
<evidence type="ECO:0000259" key="1">
    <source>
        <dbReference type="PROSITE" id="PS51750"/>
    </source>
</evidence>
<dbReference type="STRING" id="525146.Ddes_0225"/>
<dbReference type="SMART" id="SM01040">
    <property type="entry name" value="Bro-N"/>
    <property type="match status" value="1"/>
</dbReference>
<accession>B8J303</accession>